<evidence type="ECO:0000313" key="3">
    <source>
        <dbReference type="EMBL" id="KUN17182.1"/>
    </source>
</evidence>
<organism evidence="3 4">
    <name type="scientific">Streptomyces corchorusii</name>
    <name type="common">Streptomyces chibaensis</name>
    <dbReference type="NCBI Taxonomy" id="1903"/>
    <lineage>
        <taxon>Bacteria</taxon>
        <taxon>Bacillati</taxon>
        <taxon>Actinomycetota</taxon>
        <taxon>Actinomycetes</taxon>
        <taxon>Kitasatosporales</taxon>
        <taxon>Streptomycetaceae</taxon>
        <taxon>Streptomyces</taxon>
    </lineage>
</organism>
<name>A0A101PT57_STRCK</name>
<dbReference type="Pfam" id="PF01814">
    <property type="entry name" value="Hemerythrin"/>
    <property type="match status" value="1"/>
</dbReference>
<dbReference type="PANTHER" id="PTHR35585">
    <property type="entry name" value="HHE DOMAIN PROTEIN (AFU_ORTHOLOGUE AFUA_4G00730)"/>
    <property type="match status" value="1"/>
</dbReference>
<evidence type="ECO:0000313" key="4">
    <source>
        <dbReference type="Proteomes" id="UP000053398"/>
    </source>
</evidence>
<feature type="domain" description="Hemerythrin-like" evidence="2">
    <location>
        <begin position="8"/>
        <end position="125"/>
    </location>
</feature>
<accession>A0A101PT57</accession>
<reference evidence="3 4" key="1">
    <citation type="submission" date="2015-10" db="EMBL/GenBank/DDBJ databases">
        <title>Draft genome sequence of Streptomyces corchorusii DSM 40340, type strain for the species Streptomyces corchorusii.</title>
        <authorList>
            <person name="Ruckert C."/>
            <person name="Winkler A."/>
            <person name="Kalinowski J."/>
            <person name="Kampfer P."/>
            <person name="Glaeser S."/>
        </authorList>
    </citation>
    <scope>NUCLEOTIDE SEQUENCE [LARGE SCALE GENOMIC DNA]</scope>
    <source>
        <strain evidence="3 4">DSM 40340</strain>
    </source>
</reference>
<dbReference type="EMBL" id="LMWP01000050">
    <property type="protein sequence ID" value="KUN17182.1"/>
    <property type="molecule type" value="Genomic_DNA"/>
</dbReference>
<feature type="region of interest" description="Disordered" evidence="1">
    <location>
        <begin position="136"/>
        <end position="163"/>
    </location>
</feature>
<dbReference type="PANTHER" id="PTHR35585:SF1">
    <property type="entry name" value="HHE DOMAIN PROTEIN (AFU_ORTHOLOGUE AFUA_4G00730)"/>
    <property type="match status" value="1"/>
</dbReference>
<evidence type="ECO:0000256" key="1">
    <source>
        <dbReference type="SAM" id="MobiDB-lite"/>
    </source>
</evidence>
<proteinExistence type="predicted"/>
<dbReference type="RefSeq" id="WP_059266457.1">
    <property type="nucleotide sequence ID" value="NZ_KQ948371.1"/>
</dbReference>
<dbReference type="InterPro" id="IPR012312">
    <property type="entry name" value="Hemerythrin-like"/>
</dbReference>
<comment type="caution">
    <text evidence="3">The sequence shown here is derived from an EMBL/GenBank/DDBJ whole genome shotgun (WGS) entry which is preliminary data.</text>
</comment>
<dbReference type="AlphaFoldDB" id="A0A101PT57"/>
<evidence type="ECO:0000259" key="2">
    <source>
        <dbReference type="Pfam" id="PF01814"/>
    </source>
</evidence>
<protein>
    <recommendedName>
        <fullName evidence="2">Hemerythrin-like domain-containing protein</fullName>
    </recommendedName>
</protein>
<gene>
    <name evidence="3" type="ORF">AQJ11_38620</name>
</gene>
<dbReference type="Proteomes" id="UP000053398">
    <property type="component" value="Unassembled WGS sequence"/>
</dbReference>
<sequence length="186" mass="20001">MGSDSGIIGQLAADHRAIQNLLDRVRSAPPGSDERASLVERVSGRLVTHLVAERECLHPLVRRYVVGGDQGVDELLAVDEEIQRTLKSLGAVPAHSEEYVRHLLGLVSCVTEHVVGLEQRLFPRLQAVGPADALRDAGAGARRTQALGPTRPRPGAPGSPALTRLTSAVLGPWDRLRDRLGRRGLS</sequence>
<keyword evidence="4" id="KW-1185">Reference proteome</keyword>